<evidence type="ECO:0000256" key="5">
    <source>
        <dbReference type="ARBA" id="ARBA00023163"/>
    </source>
</evidence>
<name>A0ABS3B6P2_9XANT</name>
<sequence length="90" mass="9969">MSAATSNVINFRVPAAKQALIDHAVEVSGMNRAAFILEAVCEKAHEVLADQIRFALSRQQLQRFNALLDAPLENNAAIRRLLVTSAPWER</sequence>
<reference evidence="7 8" key="1">
    <citation type="submission" date="2021-02" db="EMBL/GenBank/DDBJ databases">
        <title>Taxonomically Unique Crown Gall-Associated Xanthomonas Stains Have Deficiency in Virulence Repertories.</title>
        <authorList>
            <person name="Mafakheri H."/>
            <person name="Taghavi S.M."/>
            <person name="Dimkic I."/>
            <person name="Nemanja K."/>
            <person name="Osdaghi E."/>
        </authorList>
    </citation>
    <scope>NUCLEOTIDE SEQUENCE [LARGE SCALE GENOMIC DNA]</scope>
    <source>
        <strain evidence="7 8">FX4</strain>
    </source>
</reference>
<comment type="similarity">
    <text evidence="6">Belongs to the TacA antitoxin family.</text>
</comment>
<proteinExistence type="inferred from homology"/>
<dbReference type="PANTHER" id="PTHR35401:SF1">
    <property type="entry name" value="CYTOPLASMIC PROTEIN"/>
    <property type="match status" value="1"/>
</dbReference>
<dbReference type="RefSeq" id="WP_206230096.1">
    <property type="nucleotide sequence ID" value="NZ_JAFIWB010000015.1"/>
</dbReference>
<evidence type="ECO:0000256" key="4">
    <source>
        <dbReference type="ARBA" id="ARBA00023125"/>
    </source>
</evidence>
<dbReference type="InterPro" id="IPR014795">
    <property type="entry name" value="TacA_1-like"/>
</dbReference>
<keyword evidence="4" id="KW-0238">DNA-binding</keyword>
<protein>
    <submittedName>
        <fullName evidence="7">DUF1778 domain-containing protein</fullName>
    </submittedName>
</protein>
<organism evidence="7 8">
    <name type="scientific">Xanthomonas bonasiae</name>
    <dbReference type="NCBI Taxonomy" id="2810351"/>
    <lineage>
        <taxon>Bacteria</taxon>
        <taxon>Pseudomonadati</taxon>
        <taxon>Pseudomonadota</taxon>
        <taxon>Gammaproteobacteria</taxon>
        <taxon>Lysobacterales</taxon>
        <taxon>Lysobacteraceae</taxon>
        <taxon>Xanthomonas</taxon>
    </lineage>
</organism>
<keyword evidence="5" id="KW-0804">Transcription</keyword>
<dbReference type="InterPro" id="IPR010985">
    <property type="entry name" value="Ribbon_hlx_hlx"/>
</dbReference>
<evidence type="ECO:0000256" key="6">
    <source>
        <dbReference type="ARBA" id="ARBA00049988"/>
    </source>
</evidence>
<dbReference type="SUPFAM" id="SSF47598">
    <property type="entry name" value="Ribbon-helix-helix"/>
    <property type="match status" value="1"/>
</dbReference>
<evidence type="ECO:0000256" key="2">
    <source>
        <dbReference type="ARBA" id="ARBA00022649"/>
    </source>
</evidence>
<dbReference type="EMBL" id="JAFIWB010000015">
    <property type="protein sequence ID" value="MBN6103255.1"/>
    <property type="molecule type" value="Genomic_DNA"/>
</dbReference>
<comment type="caution">
    <text evidence="7">The sequence shown here is derived from an EMBL/GenBank/DDBJ whole genome shotgun (WGS) entry which is preliminary data.</text>
</comment>
<dbReference type="Proteomes" id="UP000695802">
    <property type="component" value="Unassembled WGS sequence"/>
</dbReference>
<dbReference type="PANTHER" id="PTHR35401">
    <property type="entry name" value="COPG FAMILY HELIX-TURN-HELIX PROTEIN-RELATED-RELATED"/>
    <property type="match status" value="1"/>
</dbReference>
<evidence type="ECO:0000313" key="8">
    <source>
        <dbReference type="Proteomes" id="UP000695802"/>
    </source>
</evidence>
<keyword evidence="8" id="KW-1185">Reference proteome</keyword>
<keyword evidence="3" id="KW-0805">Transcription regulation</keyword>
<evidence type="ECO:0000313" key="7">
    <source>
        <dbReference type="EMBL" id="MBN6103255.1"/>
    </source>
</evidence>
<evidence type="ECO:0000256" key="3">
    <source>
        <dbReference type="ARBA" id="ARBA00023015"/>
    </source>
</evidence>
<evidence type="ECO:0000256" key="1">
    <source>
        <dbReference type="ARBA" id="ARBA00022491"/>
    </source>
</evidence>
<dbReference type="Pfam" id="PF08681">
    <property type="entry name" value="TacA1"/>
    <property type="match status" value="1"/>
</dbReference>
<accession>A0ABS3B6P2</accession>
<dbReference type="Gene3D" id="1.20.5.780">
    <property type="entry name" value="Single helix bin"/>
    <property type="match status" value="1"/>
</dbReference>
<gene>
    <name evidence="7" type="ORF">JR064_13905</name>
</gene>
<keyword evidence="1" id="KW-0678">Repressor</keyword>
<keyword evidence="2" id="KW-1277">Toxin-antitoxin system</keyword>